<protein>
    <recommendedName>
        <fullName evidence="6">Calcium-binding protein</fullName>
    </recommendedName>
</protein>
<feature type="compositionally biased region" description="Low complexity" evidence="3">
    <location>
        <begin position="1002"/>
        <end position="1016"/>
    </location>
</feature>
<sequence>MADPIKGDSLDNILKGTEGDDTLQGFAGADTLIGFGGADMLDGGTGADTMRGGAGDDTYKVDDAGDLALENADAGTDTVLASVSFVLGGGVENLTLTGSDGINGTGNTLANTITGNLAANVLDGGKGIDTLIGGRGDDVYHVDRALDVVVEALNEGYDTVVSTAASYVLADNLERLLLAGTGNIAGTGNALQNVIHGNSGNNTLNGGANGAKTGTDELYGGLGDDTYIINDTFAQVIEYANEGNDTVITNRNFALGNSFIPGGTEHIENLILTGETATNGIGNSLANTITGNAAANFLDGGIGSDTLIGGLGDDTYRMTYEADRIIEKAGEGIDTVQTSIDYTLSANVENIIAIGSSAVTLTGNALANRFSNIGTGKATMIGGDGDDTYDLANLFVPDATVIELRGQGVDTILVARNYILPDNVENLTMNGSSSVTLTGNGLANTLTGNAGDDLLDGLGGADTMVGGLGADFYRVDNVGDVVIETQGSDRDGVSSTISYTLPDRVEGLYLMGKARINATGNAAANEIYGNGASNIIDGKAGGDTMVGGGGNDTYYVDNAKDVIVEGAIFGGSGFDTVHVGFSYILPEDVEKLVLEGTAQRGKGNAKDNVLVGNAAANVLDGQQGTDTLTGGDGDDTYYVDLATDRIVEQADEGIDTVIAASVSYTLSANVENLQFAGVSGVTANGNALANKLTGTAGNDIIDGKAGVDTMVGGLGDDRYVVDDNSDRIIERAGEGFDTVSATVAYVLGANLENLQIAGRDAIDGTGNADANIITGNSAANVIDGRAGDDQLFGGAGADILIGGDGNDILTGGLGRDTMRGGLGDDTYVVDVTGEVLIESSGAGFDTVLASADTTLASNIEALVLVEGTSGAQALRGTGNALDNTITGNGADNVLDGGKGADTLIGGGGFDTFIVDNAGDTVAGNGKVLASVSFTLAGGPALLDLTGTANIDGTGSEGNDTINGNSAANTLSGLVGSDRLFGNAGRDTLLGGDGDDTLGGGTDNDTLDGGSGNDLLDGGTGADKMSGGEGTDRYIVDNVGDVVIEAGTALDLVYTTVDFTAAVGVEFISAILASEIGVTGDGLFTTNALVLTGNGSDNTIVGNDGDGTYDGKGGNDVIVGGRGDDTLLGGAGNDWLIALDGRNSVTGGEDADVFLLSLNADGTSGVTTVTDFTAGTDKVGIDTDRVFGAGFDGELSAQSKAFVLGTTAADADSRVIYDQATGKLYFDTDGTGEKAQVLTAQFAANTVLSADDFLLVSEMTTGAMLQPAFGLIFM</sequence>
<dbReference type="Proteomes" id="UP001222770">
    <property type="component" value="Unassembled WGS sequence"/>
</dbReference>
<evidence type="ECO:0000313" key="4">
    <source>
        <dbReference type="EMBL" id="MDF8334788.1"/>
    </source>
</evidence>
<evidence type="ECO:0000256" key="3">
    <source>
        <dbReference type="SAM" id="MobiDB-lite"/>
    </source>
</evidence>
<keyword evidence="2" id="KW-0964">Secreted</keyword>
<dbReference type="PRINTS" id="PR00313">
    <property type="entry name" value="CABNDNGRPT"/>
</dbReference>
<dbReference type="EMBL" id="JAROCY010000017">
    <property type="protein sequence ID" value="MDF8334788.1"/>
    <property type="molecule type" value="Genomic_DNA"/>
</dbReference>
<dbReference type="InterPro" id="IPR001343">
    <property type="entry name" value="Hemolysn_Ca-bd"/>
</dbReference>
<proteinExistence type="predicted"/>
<name>A0ABT6CNG4_9SPHN</name>
<reference evidence="4 5" key="1">
    <citation type="submission" date="2023-03" db="EMBL/GenBank/DDBJ databases">
        <title>Novosphingobium cyanobacteriorum sp. nov., isolated from a eutrophic reservoir during the Microcystis bloom period.</title>
        <authorList>
            <person name="Kang M."/>
            <person name="Le V."/>
            <person name="Ko S.-R."/>
            <person name="Lee S.-A."/>
            <person name="Ahn C.-Y."/>
        </authorList>
    </citation>
    <scope>NUCLEOTIDE SEQUENCE [LARGE SCALE GENOMIC DNA]</scope>
    <source>
        <strain evidence="4 5">HBC54</strain>
    </source>
</reference>
<evidence type="ECO:0008006" key="6">
    <source>
        <dbReference type="Google" id="ProtNLM"/>
    </source>
</evidence>
<evidence type="ECO:0000313" key="5">
    <source>
        <dbReference type="Proteomes" id="UP001222770"/>
    </source>
</evidence>
<dbReference type="PANTHER" id="PTHR38340:SF1">
    <property type="entry name" value="S-LAYER PROTEIN"/>
    <property type="match status" value="1"/>
</dbReference>
<dbReference type="InterPro" id="IPR018511">
    <property type="entry name" value="Hemolysin-typ_Ca-bd_CS"/>
</dbReference>
<dbReference type="PROSITE" id="PS00330">
    <property type="entry name" value="HEMOLYSIN_CALCIUM"/>
    <property type="match status" value="5"/>
</dbReference>
<dbReference type="PANTHER" id="PTHR38340">
    <property type="entry name" value="S-LAYER PROTEIN"/>
    <property type="match status" value="1"/>
</dbReference>
<evidence type="ECO:0000256" key="1">
    <source>
        <dbReference type="ARBA" id="ARBA00004613"/>
    </source>
</evidence>
<feature type="region of interest" description="Disordered" evidence="3">
    <location>
        <begin position="991"/>
        <end position="1029"/>
    </location>
</feature>
<dbReference type="Gene3D" id="2.150.10.10">
    <property type="entry name" value="Serralysin-like metalloprotease, C-terminal"/>
    <property type="match status" value="11"/>
</dbReference>
<accession>A0ABT6CNG4</accession>
<dbReference type="InterPro" id="IPR050557">
    <property type="entry name" value="RTX_toxin/Mannuronan_C5-epim"/>
</dbReference>
<comment type="subcellular location">
    <subcellularLocation>
        <location evidence="1">Secreted</location>
    </subcellularLocation>
</comment>
<dbReference type="InterPro" id="IPR011049">
    <property type="entry name" value="Serralysin-like_metalloprot_C"/>
</dbReference>
<dbReference type="SUPFAM" id="SSF51120">
    <property type="entry name" value="beta-Roll"/>
    <property type="match status" value="10"/>
</dbReference>
<gene>
    <name evidence="4" type="ORF">POM99_16380</name>
</gene>
<evidence type="ECO:0000256" key="2">
    <source>
        <dbReference type="ARBA" id="ARBA00022525"/>
    </source>
</evidence>
<comment type="caution">
    <text evidence="4">The sequence shown here is derived from an EMBL/GenBank/DDBJ whole genome shotgun (WGS) entry which is preliminary data.</text>
</comment>
<dbReference type="Pfam" id="PF00353">
    <property type="entry name" value="HemolysinCabind"/>
    <property type="match status" value="12"/>
</dbReference>
<keyword evidence="5" id="KW-1185">Reference proteome</keyword>
<organism evidence="4 5">
    <name type="scientific">Novosphingobium cyanobacteriorum</name>
    <dbReference type="NCBI Taxonomy" id="3024215"/>
    <lineage>
        <taxon>Bacteria</taxon>
        <taxon>Pseudomonadati</taxon>
        <taxon>Pseudomonadota</taxon>
        <taxon>Alphaproteobacteria</taxon>
        <taxon>Sphingomonadales</taxon>
        <taxon>Sphingomonadaceae</taxon>
        <taxon>Novosphingobium</taxon>
    </lineage>
</organism>
<dbReference type="RefSeq" id="WP_277279564.1">
    <property type="nucleotide sequence ID" value="NZ_JAROCY010000017.1"/>
</dbReference>